<evidence type="ECO:0000313" key="2">
    <source>
        <dbReference type="EMBL" id="NMG18911.1"/>
    </source>
</evidence>
<feature type="compositionally biased region" description="Polar residues" evidence="1">
    <location>
        <begin position="178"/>
        <end position="199"/>
    </location>
</feature>
<comment type="caution">
    <text evidence="2">The sequence shown here is derived from an EMBL/GenBank/DDBJ whole genome shotgun (WGS) entry which is preliminary data.</text>
</comment>
<dbReference type="InterPro" id="IPR003835">
    <property type="entry name" value="Glyco_trans_19"/>
</dbReference>
<dbReference type="PANTHER" id="PTHR30372">
    <property type="entry name" value="LIPID-A-DISACCHARIDE SYNTHASE"/>
    <property type="match status" value="1"/>
</dbReference>
<keyword evidence="3" id="KW-1185">Reference proteome</keyword>
<dbReference type="Proteomes" id="UP000718564">
    <property type="component" value="Unassembled WGS sequence"/>
</dbReference>
<dbReference type="EMBL" id="QMEB01000025">
    <property type="protein sequence ID" value="NMG18911.1"/>
    <property type="molecule type" value="Genomic_DNA"/>
</dbReference>
<sequence>MTADILILSNAPGEVTTWVPPVVRQLRQQLGDDRNQIRISVVLSPCPNSSGKEADIAKSYPEVDRVQAAEHFWQFLLWGKTFENWDWRDRGVVVFLGGDQFFSVVIGKRLRYRTVVYAEWDARWHSMIDRFGVMKPAVAERVPKKFAHKFSVVGDLMQEAQDLEAGEAEGAEGAGGESNSKSRSVASEATQSQNSKLGVSSSSSPPHTELIGVLPGSKPSKLMQGVPLTLAIAEYVHAKRPQTKFVIPVAPTLDLQALAKFADPEKNSFVQTFGFSGASLIVPKLGTHSERPELKTGTGLCVQLWTQTPAYDLLSQCCLCLTTVGANTAELGALAVPMIVLLPTQQLDAMRSWDGLPGLLANLPIVGSGFAKVINWLVLRRLGLLAWPNIWAQEMVVPELVGKLQSQEVGEMVLDFLAHPEKLAEIRAKLRSIRGEPGAAQKLATLVEEELGKQEVRRLPVDVYGRTV</sequence>
<name>A0ABX1P4N3_9CYAN</name>
<feature type="region of interest" description="Disordered" evidence="1">
    <location>
        <begin position="166"/>
        <end position="216"/>
    </location>
</feature>
<gene>
    <name evidence="2" type="ORF">DP116_05390</name>
</gene>
<dbReference type="RefSeq" id="WP_169154194.1">
    <property type="nucleotide sequence ID" value="NZ_CAWPJE010000370.1"/>
</dbReference>
<protein>
    <submittedName>
        <fullName evidence="2">Lipid-A-disaccharide synthase</fullName>
    </submittedName>
</protein>
<accession>A0ABX1P4N3</accession>
<evidence type="ECO:0000256" key="1">
    <source>
        <dbReference type="SAM" id="MobiDB-lite"/>
    </source>
</evidence>
<evidence type="ECO:0000313" key="3">
    <source>
        <dbReference type="Proteomes" id="UP000718564"/>
    </source>
</evidence>
<reference evidence="2 3" key="1">
    <citation type="submission" date="2018-06" db="EMBL/GenBank/DDBJ databases">
        <title>Comparative genomics of Brasilonema spp. strains.</title>
        <authorList>
            <person name="Alvarenga D.O."/>
            <person name="Fiore M.F."/>
            <person name="Varani A.M."/>
        </authorList>
    </citation>
    <scope>NUCLEOTIDE SEQUENCE [LARGE SCALE GENOMIC DNA]</scope>
    <source>
        <strain evidence="2 3">SPC951</strain>
    </source>
</reference>
<organism evidence="2 3">
    <name type="scientific">Brasilonema bromeliae SPC951</name>
    <dbReference type="NCBI Taxonomy" id="385972"/>
    <lineage>
        <taxon>Bacteria</taxon>
        <taxon>Bacillati</taxon>
        <taxon>Cyanobacteriota</taxon>
        <taxon>Cyanophyceae</taxon>
        <taxon>Nostocales</taxon>
        <taxon>Scytonemataceae</taxon>
        <taxon>Brasilonema</taxon>
        <taxon>Bromeliae group (in: Brasilonema)</taxon>
    </lineage>
</organism>
<dbReference type="PANTHER" id="PTHR30372:SF6">
    <property type="entry name" value="LIPID-A-DISACCHARIDE SYNTHASE"/>
    <property type="match status" value="1"/>
</dbReference>
<proteinExistence type="predicted"/>